<dbReference type="PROSITE" id="PS52044">
    <property type="entry name" value="VLRF1"/>
    <property type="match status" value="1"/>
</dbReference>
<feature type="region of interest" description="Disordered" evidence="11">
    <location>
        <begin position="487"/>
        <end position="522"/>
    </location>
</feature>
<evidence type="ECO:0000313" key="14">
    <source>
        <dbReference type="Proteomes" id="UP000313359"/>
    </source>
</evidence>
<keyword evidence="5" id="KW-0677">Repeat</keyword>
<protein>
    <recommendedName>
        <fullName evidence="12">VLRF1 domain-containing protein</fullName>
    </recommendedName>
</protein>
<evidence type="ECO:0000256" key="4">
    <source>
        <dbReference type="ARBA" id="ARBA00022722"/>
    </source>
</evidence>
<feature type="compositionally biased region" description="Pro residues" evidence="11">
    <location>
        <begin position="32"/>
        <end position="48"/>
    </location>
</feature>
<evidence type="ECO:0000256" key="9">
    <source>
        <dbReference type="ARBA" id="ARBA00023054"/>
    </source>
</evidence>
<dbReference type="GO" id="GO:0004519">
    <property type="term" value="F:endonuclease activity"/>
    <property type="evidence" value="ECO:0007669"/>
    <property type="project" value="UniProtKB-KW"/>
</dbReference>
<organism evidence="13 14">
    <name type="scientific">Lentinus tigrinus ALCF2SS1-6</name>
    <dbReference type="NCBI Taxonomy" id="1328759"/>
    <lineage>
        <taxon>Eukaryota</taxon>
        <taxon>Fungi</taxon>
        <taxon>Dikarya</taxon>
        <taxon>Basidiomycota</taxon>
        <taxon>Agaricomycotina</taxon>
        <taxon>Agaricomycetes</taxon>
        <taxon>Polyporales</taxon>
        <taxon>Polyporaceae</taxon>
        <taxon>Lentinus</taxon>
    </lineage>
</organism>
<name>A0A5C2SMA8_9APHY</name>
<evidence type="ECO:0000256" key="8">
    <source>
        <dbReference type="ARBA" id="ARBA00023043"/>
    </source>
</evidence>
<sequence>MSQQFYQYHVFSLPKDLLDTLVPRNIINQLPESPPPPQTVSSTPPPQPTAGSRACNICLGATFVDVDDQRAHFRSDWHRYNVKIRLNGGDPVAEAHFSQLIDRLEDSISGSASSSDNDSDDSDAVVALVQKNRKLARPSSPDSSLPTLPQTPLVWFHSPPSTQIGMYKMIFSSSTPSTQYLSELKQMQSGGEYGRTWAMFMTAGGHFAGAIVRVKRPDGDDDDGGTTKKGKLRKPKPDIEVLKHKTFHRYTTRRKQGGSQGLNDNSKSKAISAGAMLRRYGEQALRDDIRNLLQDWADDIHDCERIFIRASVSNRRIFLDYEGAVIEKGDERLRTFPFPTRRPTQAELLRCLQELTRVKVSHLTEEALRAQDEALLASLPKPKPQPVPSPQPEAAKQKDKPTVPQLSPEEEQLRDKWTRLLDMIKRGRLDTLKTFWERDGAALGGVNTPVPDWSDEKGGTLLQVATHSDQEEIVKWLLEDLRADPTLDVPSSTAAAGDESGMESDSDAPRLPKGKSGRRTAYDLARTKAVRNVFRRCAAAHPDWWDWLGTEHGARVPSVLSSEMEEGREEKKKARRKGLKDKVKEREAREKEREVASPPPPTVEEPKPRKAKEEPANGPRKLGGASGTTESVAGLTPEMRAKIERERRARAAETRLKALQGGGRA</sequence>
<comment type="subcellular location">
    <subcellularLocation>
        <location evidence="1">Cytoplasm</location>
    </subcellularLocation>
</comment>
<keyword evidence="3 10" id="KW-0963">Cytoplasm</keyword>
<evidence type="ECO:0000256" key="1">
    <source>
        <dbReference type="ARBA" id="ARBA00004496"/>
    </source>
</evidence>
<comment type="domain">
    <text evidence="10">The VLRF1 domain mediates binding to the 60S ribosomal subunit.</text>
</comment>
<dbReference type="GO" id="GO:0016787">
    <property type="term" value="F:hydrolase activity"/>
    <property type="evidence" value="ECO:0007669"/>
    <property type="project" value="UniProtKB-KW"/>
</dbReference>
<keyword evidence="8" id="KW-0040">ANK repeat</keyword>
<dbReference type="EMBL" id="ML122254">
    <property type="protein sequence ID" value="RPD64269.1"/>
    <property type="molecule type" value="Genomic_DNA"/>
</dbReference>
<dbReference type="InterPro" id="IPR041175">
    <property type="entry name" value="VLRF1/Vms1"/>
</dbReference>
<keyword evidence="7 10" id="KW-0378">Hydrolase</keyword>
<keyword evidence="4 10" id="KW-0540">Nuclease</keyword>
<feature type="compositionally biased region" description="Basic and acidic residues" evidence="11">
    <location>
        <begin position="604"/>
        <end position="615"/>
    </location>
</feature>
<evidence type="ECO:0000256" key="5">
    <source>
        <dbReference type="ARBA" id="ARBA00022737"/>
    </source>
</evidence>
<feature type="compositionally biased region" description="Basic and acidic residues" evidence="11">
    <location>
        <begin position="580"/>
        <end position="595"/>
    </location>
</feature>
<evidence type="ECO:0000256" key="10">
    <source>
        <dbReference type="PROSITE-ProRule" id="PRU01389"/>
    </source>
</evidence>
<dbReference type="STRING" id="1328759.A0A5C2SMA8"/>
<feature type="region of interest" description="Disordered" evidence="11">
    <location>
        <begin position="215"/>
        <end position="234"/>
    </location>
</feature>
<dbReference type="InterPro" id="IPR036770">
    <property type="entry name" value="Ankyrin_rpt-contain_sf"/>
</dbReference>
<comment type="similarity">
    <text evidence="2 10">Belongs to the ANKZF1/VMS1 family.</text>
</comment>
<evidence type="ECO:0000256" key="2">
    <source>
        <dbReference type="ARBA" id="ARBA00009262"/>
    </source>
</evidence>
<dbReference type="Gene3D" id="1.25.40.20">
    <property type="entry name" value="Ankyrin repeat-containing domain"/>
    <property type="match status" value="1"/>
</dbReference>
<dbReference type="PANTHER" id="PTHR16036">
    <property type="entry name" value="ANKYRIN REPEAT AND ZINC FINGER DOMAIN-CONTAINING PROTEIN 1"/>
    <property type="match status" value="1"/>
</dbReference>
<keyword evidence="14" id="KW-1185">Reference proteome</keyword>
<feature type="region of interest" description="Disordered" evidence="11">
    <location>
        <begin position="559"/>
        <end position="665"/>
    </location>
</feature>
<feature type="domain" description="VLRF1" evidence="12">
    <location>
        <begin position="193"/>
        <end position="358"/>
    </location>
</feature>
<dbReference type="GO" id="GO:0036503">
    <property type="term" value="P:ERAD pathway"/>
    <property type="evidence" value="ECO:0007669"/>
    <property type="project" value="TreeGrafter"/>
</dbReference>
<evidence type="ECO:0000256" key="6">
    <source>
        <dbReference type="ARBA" id="ARBA00022759"/>
    </source>
</evidence>
<dbReference type="Proteomes" id="UP000313359">
    <property type="component" value="Unassembled WGS sequence"/>
</dbReference>
<evidence type="ECO:0000259" key="12">
    <source>
        <dbReference type="PROSITE" id="PS52044"/>
    </source>
</evidence>
<dbReference type="GO" id="GO:0005737">
    <property type="term" value="C:cytoplasm"/>
    <property type="evidence" value="ECO:0007669"/>
    <property type="project" value="UniProtKB-SubCell"/>
</dbReference>
<proteinExistence type="inferred from homology"/>
<feature type="compositionally biased region" description="Basic and acidic residues" evidence="11">
    <location>
        <begin position="639"/>
        <end position="656"/>
    </location>
</feature>
<accession>A0A5C2SMA8</accession>
<dbReference type="OrthoDB" id="429841at2759"/>
<dbReference type="Pfam" id="PF18826">
    <property type="entry name" value="bVLRF1"/>
    <property type="match status" value="1"/>
</dbReference>
<dbReference type="InterPro" id="IPR047139">
    <property type="entry name" value="ANKZ1/VMS1"/>
</dbReference>
<evidence type="ECO:0000256" key="7">
    <source>
        <dbReference type="ARBA" id="ARBA00022801"/>
    </source>
</evidence>
<dbReference type="PANTHER" id="PTHR16036:SF2">
    <property type="entry name" value="TRNA ENDONUCLEASE ANKZF1"/>
    <property type="match status" value="1"/>
</dbReference>
<dbReference type="AlphaFoldDB" id="A0A5C2SMA8"/>
<feature type="compositionally biased region" description="Pro residues" evidence="11">
    <location>
        <begin position="381"/>
        <end position="391"/>
    </location>
</feature>
<gene>
    <name evidence="13" type="ORF">L227DRAFT_571840</name>
</gene>
<feature type="active site" evidence="10">
    <location>
        <position position="260"/>
    </location>
</feature>
<evidence type="ECO:0000256" key="11">
    <source>
        <dbReference type="SAM" id="MobiDB-lite"/>
    </source>
</evidence>
<feature type="region of interest" description="Disordered" evidence="11">
    <location>
        <begin position="379"/>
        <end position="411"/>
    </location>
</feature>
<keyword evidence="9" id="KW-0175">Coiled coil</keyword>
<keyword evidence="6 10" id="KW-0255">Endonuclease</keyword>
<evidence type="ECO:0000256" key="3">
    <source>
        <dbReference type="ARBA" id="ARBA00022490"/>
    </source>
</evidence>
<feature type="region of interest" description="Disordered" evidence="11">
    <location>
        <begin position="27"/>
        <end position="52"/>
    </location>
</feature>
<evidence type="ECO:0000313" key="13">
    <source>
        <dbReference type="EMBL" id="RPD64269.1"/>
    </source>
</evidence>
<reference evidence="13" key="1">
    <citation type="journal article" date="2018" name="Genome Biol. Evol.">
        <title>Genomics and development of Lentinus tigrinus, a white-rot wood-decaying mushroom with dimorphic fruiting bodies.</title>
        <authorList>
            <person name="Wu B."/>
            <person name="Xu Z."/>
            <person name="Knudson A."/>
            <person name="Carlson A."/>
            <person name="Chen N."/>
            <person name="Kovaka S."/>
            <person name="LaButti K."/>
            <person name="Lipzen A."/>
            <person name="Pennachio C."/>
            <person name="Riley R."/>
            <person name="Schakwitz W."/>
            <person name="Umezawa K."/>
            <person name="Ohm R.A."/>
            <person name="Grigoriev I.V."/>
            <person name="Nagy L.G."/>
            <person name="Gibbons J."/>
            <person name="Hibbett D."/>
        </authorList>
    </citation>
    <scope>NUCLEOTIDE SEQUENCE [LARGE SCALE GENOMIC DNA]</scope>
    <source>
        <strain evidence="13">ALCF2SS1-6</strain>
    </source>
</reference>